<sequence length="827" mass="93747">MKMTPPSITTDHFPPAPLMSGAEEDSANPLRWPFQFFVRTVSTGSSMVMTGYPEESVKSVLAKIAWVTGMPLRELRVIYKGKQLQLEKTLMESGIENDSNLNIVGHLRSGLYPAASRPIDYVLSLLAHVFTSNKRSACAALKTVKVLTMRHFSLPGFVELYAASNAPTMLASIYHSSRDADSGQLAASCIINFMSCVSTKNWQGGSIGAVMEFCKQLRKFGHGDRDYLYLSCRNTLGHLLNTIGVSHDSGSVKNRVSLRDVFSFVPELVDSLLVSLDYSKRCGDTILSITRPSPAEVSDLIIFLAPFRNAIILQKQYLGGFVSGDDEKCRVEKDDDQLLEEEVDYLRLVFVRLLSKMDECFHVMAECLAGKQSGGRGFVLNYSWSEYLRILKDLYDTSKVFDGAEEMFWTVLRFHKNMLSALVVGFVKRGGDHRWVLDNKSVTNFECRRHLALILFPAVDEDFDMLHEMLIDRSQVLAESFEYIGRAKPESLRSGLFMEFKNEKATGPGVLREWFVLVCREIFDSRHALFVSCPNDCRRFYPNPASKVHPRHLEYFRFAGRVIALALLERVQVGVVFDRVFFVQLAGIRVILEDIRDADPCLYRSCKQILGMDADFIDSDALGLTFVRELEELGCREVVDLCPDGKNVVLNSQNREHYVDLLIQHYFVTSISEQVANFAQGLADILSSSKLQQFFQCLELEDLDWMLYGSENTISIEDWKAHTVYKGYKESDCQISWFWEIVGRMSAQQRRVLLLFWTSVKYLPVEGFRGLSSPLSICRTAEPSNRLPSSHTCFHRLFLPEYSSISVMEDHFGVITQEHIASSFGLS</sequence>
<evidence type="ECO:0000256" key="7">
    <source>
        <dbReference type="SAM" id="MobiDB-lite"/>
    </source>
</evidence>
<dbReference type="Pfam" id="PF00240">
    <property type="entry name" value="ubiquitin"/>
    <property type="match status" value="1"/>
</dbReference>
<evidence type="ECO:0000256" key="2">
    <source>
        <dbReference type="ARBA" id="ARBA00004906"/>
    </source>
</evidence>
<dbReference type="SMART" id="SM00119">
    <property type="entry name" value="HECTc"/>
    <property type="match status" value="1"/>
</dbReference>
<dbReference type="InterPro" id="IPR000626">
    <property type="entry name" value="Ubiquitin-like_dom"/>
</dbReference>
<dbReference type="InterPro" id="IPR029071">
    <property type="entry name" value="Ubiquitin-like_domsf"/>
</dbReference>
<organism evidence="10 11">
    <name type="scientific">Vigna mungo</name>
    <name type="common">Black gram</name>
    <name type="synonym">Phaseolus mungo</name>
    <dbReference type="NCBI Taxonomy" id="3915"/>
    <lineage>
        <taxon>Eukaryota</taxon>
        <taxon>Viridiplantae</taxon>
        <taxon>Streptophyta</taxon>
        <taxon>Embryophyta</taxon>
        <taxon>Tracheophyta</taxon>
        <taxon>Spermatophyta</taxon>
        <taxon>Magnoliopsida</taxon>
        <taxon>eudicotyledons</taxon>
        <taxon>Gunneridae</taxon>
        <taxon>Pentapetalae</taxon>
        <taxon>rosids</taxon>
        <taxon>fabids</taxon>
        <taxon>Fabales</taxon>
        <taxon>Fabaceae</taxon>
        <taxon>Papilionoideae</taxon>
        <taxon>50 kb inversion clade</taxon>
        <taxon>NPAAA clade</taxon>
        <taxon>indigoferoid/millettioid clade</taxon>
        <taxon>Phaseoleae</taxon>
        <taxon>Vigna</taxon>
    </lineage>
</organism>
<feature type="active site" description="Glycyl thioester intermediate" evidence="6">
    <location>
        <position position="793"/>
    </location>
</feature>
<evidence type="ECO:0000313" key="11">
    <source>
        <dbReference type="Proteomes" id="UP001374535"/>
    </source>
</evidence>
<proteinExistence type="predicted"/>
<evidence type="ECO:0000256" key="6">
    <source>
        <dbReference type="PROSITE-ProRule" id="PRU00104"/>
    </source>
</evidence>
<dbReference type="Gene3D" id="3.10.20.90">
    <property type="entry name" value="Phosphatidylinositol 3-kinase Catalytic Subunit, Chain A, domain 1"/>
    <property type="match status" value="1"/>
</dbReference>
<dbReference type="Pfam" id="PF00632">
    <property type="entry name" value="HECT"/>
    <property type="match status" value="1"/>
</dbReference>
<dbReference type="InterPro" id="IPR050409">
    <property type="entry name" value="E3_ubiq-protein_ligase"/>
</dbReference>
<dbReference type="CDD" id="cd00078">
    <property type="entry name" value="HECTc"/>
    <property type="match status" value="1"/>
</dbReference>
<evidence type="ECO:0000256" key="5">
    <source>
        <dbReference type="ARBA" id="ARBA00022786"/>
    </source>
</evidence>
<dbReference type="Gene3D" id="3.30.2160.10">
    <property type="entry name" value="Hect, E3 ligase catalytic domain"/>
    <property type="match status" value="1"/>
</dbReference>
<dbReference type="GO" id="GO:0061630">
    <property type="term" value="F:ubiquitin protein ligase activity"/>
    <property type="evidence" value="ECO:0007669"/>
    <property type="project" value="UniProtKB-EC"/>
</dbReference>
<dbReference type="PANTHER" id="PTHR11254">
    <property type="entry name" value="HECT DOMAIN UBIQUITIN-PROTEIN LIGASE"/>
    <property type="match status" value="1"/>
</dbReference>
<evidence type="ECO:0000256" key="3">
    <source>
        <dbReference type="ARBA" id="ARBA00012485"/>
    </source>
</evidence>
<dbReference type="EMBL" id="CP144691">
    <property type="protein sequence ID" value="WVY94210.1"/>
    <property type="molecule type" value="Genomic_DNA"/>
</dbReference>
<feature type="compositionally biased region" description="Polar residues" evidence="7">
    <location>
        <begin position="1"/>
        <end position="10"/>
    </location>
</feature>
<comment type="pathway">
    <text evidence="2">Protein modification; protein ubiquitination.</text>
</comment>
<evidence type="ECO:0000259" key="8">
    <source>
        <dbReference type="PROSITE" id="PS50053"/>
    </source>
</evidence>
<feature type="domain" description="Ubiquitin-like" evidence="8">
    <location>
        <begin position="34"/>
        <end position="110"/>
    </location>
</feature>
<accession>A0AAQ3RJM7</accession>
<evidence type="ECO:0000256" key="4">
    <source>
        <dbReference type="ARBA" id="ARBA00022679"/>
    </source>
</evidence>
<name>A0AAQ3RJM7_VIGMU</name>
<evidence type="ECO:0000259" key="9">
    <source>
        <dbReference type="PROSITE" id="PS50237"/>
    </source>
</evidence>
<dbReference type="GO" id="GO:0005737">
    <property type="term" value="C:cytoplasm"/>
    <property type="evidence" value="ECO:0007669"/>
    <property type="project" value="TreeGrafter"/>
</dbReference>
<evidence type="ECO:0000313" key="10">
    <source>
        <dbReference type="EMBL" id="WVY94210.1"/>
    </source>
</evidence>
<reference evidence="10 11" key="1">
    <citation type="journal article" date="2023" name="Life. Sci Alliance">
        <title>Evolutionary insights into 3D genome organization and epigenetic landscape of Vigna mungo.</title>
        <authorList>
            <person name="Junaid A."/>
            <person name="Singh B."/>
            <person name="Bhatia S."/>
        </authorList>
    </citation>
    <scope>NUCLEOTIDE SEQUENCE [LARGE SCALE GENOMIC DNA]</scope>
    <source>
        <strain evidence="10">Urdbean</strain>
    </source>
</reference>
<comment type="catalytic activity">
    <reaction evidence="1">
        <text>S-ubiquitinyl-[E2 ubiquitin-conjugating enzyme]-L-cysteine + [acceptor protein]-L-lysine = [E2 ubiquitin-conjugating enzyme]-L-cysteine + N(6)-ubiquitinyl-[acceptor protein]-L-lysine.</text>
        <dbReference type="EC" id="2.3.2.26"/>
    </reaction>
</comment>
<keyword evidence="4" id="KW-0808">Transferase</keyword>
<dbReference type="PROSITE" id="PS50053">
    <property type="entry name" value="UBIQUITIN_2"/>
    <property type="match status" value="1"/>
</dbReference>
<dbReference type="PROSITE" id="PS50237">
    <property type="entry name" value="HECT"/>
    <property type="match status" value="1"/>
</dbReference>
<dbReference type="PANTHER" id="PTHR11254:SF424">
    <property type="entry name" value="E3 UBIQUITIN-PROTEIN LIGASE UPL5"/>
    <property type="match status" value="1"/>
</dbReference>
<dbReference type="InterPro" id="IPR035983">
    <property type="entry name" value="Hect_E3_ubiquitin_ligase"/>
</dbReference>
<feature type="region of interest" description="Disordered" evidence="7">
    <location>
        <begin position="1"/>
        <end position="24"/>
    </location>
</feature>
<dbReference type="AlphaFoldDB" id="A0AAQ3RJM7"/>
<dbReference type="SUPFAM" id="SSF56204">
    <property type="entry name" value="Hect, E3 ligase catalytic domain"/>
    <property type="match status" value="1"/>
</dbReference>
<dbReference type="FunFam" id="3.30.2410.10:FF:000020">
    <property type="entry name" value="E3 ubiquitin-protein ligase UPL5"/>
    <property type="match status" value="1"/>
</dbReference>
<dbReference type="EC" id="2.3.2.26" evidence="3"/>
<dbReference type="GO" id="GO:0000209">
    <property type="term" value="P:protein polyubiquitination"/>
    <property type="evidence" value="ECO:0007669"/>
    <property type="project" value="TreeGrafter"/>
</dbReference>
<feature type="domain" description="HECT" evidence="9">
    <location>
        <begin position="488"/>
        <end position="827"/>
    </location>
</feature>
<gene>
    <name evidence="10" type="ORF">V8G54_033298</name>
</gene>
<protein>
    <recommendedName>
        <fullName evidence="3">HECT-type E3 ubiquitin transferase</fullName>
        <ecNumber evidence="3">2.3.2.26</ecNumber>
    </recommendedName>
</protein>
<dbReference type="Gene3D" id="3.30.2410.10">
    <property type="entry name" value="Hect, E3 ligase catalytic domain"/>
    <property type="match status" value="1"/>
</dbReference>
<dbReference type="GO" id="GO:0006511">
    <property type="term" value="P:ubiquitin-dependent protein catabolic process"/>
    <property type="evidence" value="ECO:0007669"/>
    <property type="project" value="TreeGrafter"/>
</dbReference>
<evidence type="ECO:0000256" key="1">
    <source>
        <dbReference type="ARBA" id="ARBA00000885"/>
    </source>
</evidence>
<dbReference type="InterPro" id="IPR000569">
    <property type="entry name" value="HECT_dom"/>
</dbReference>
<dbReference type="SUPFAM" id="SSF54236">
    <property type="entry name" value="Ubiquitin-like"/>
    <property type="match status" value="1"/>
</dbReference>
<dbReference type="Proteomes" id="UP001374535">
    <property type="component" value="Chromosome 10"/>
</dbReference>
<keyword evidence="11" id="KW-1185">Reference proteome</keyword>
<dbReference type="Gene3D" id="3.90.1750.10">
    <property type="entry name" value="Hect, E3 ligase catalytic domains"/>
    <property type="match status" value="1"/>
</dbReference>
<keyword evidence="5 6" id="KW-0833">Ubl conjugation pathway</keyword>